<evidence type="ECO:0000256" key="5">
    <source>
        <dbReference type="ARBA" id="ARBA00022801"/>
    </source>
</evidence>
<keyword evidence="4" id="KW-0732">Signal</keyword>
<keyword evidence="2" id="KW-0645">Protease</keyword>
<dbReference type="InterPro" id="IPR013783">
    <property type="entry name" value="Ig-like_fold"/>
</dbReference>
<dbReference type="Proteomes" id="UP000183200">
    <property type="component" value="Unassembled WGS sequence"/>
</dbReference>
<dbReference type="NCBIfam" id="TIGR04131">
    <property type="entry name" value="Bac_Flav_CTERM"/>
    <property type="match status" value="1"/>
</dbReference>
<keyword evidence="8" id="KW-1015">Disulfide bond</keyword>
<proteinExistence type="predicted"/>
<dbReference type="STRING" id="430522.BFS30_19560"/>
<evidence type="ECO:0000259" key="9">
    <source>
        <dbReference type="PROSITE" id="PS50853"/>
    </source>
</evidence>
<dbReference type="OrthoDB" id="9792152at2"/>
<keyword evidence="6" id="KW-0720">Serine protease</keyword>
<dbReference type="EMBL" id="FNGY01000007">
    <property type="protein sequence ID" value="SDN38574.1"/>
    <property type="molecule type" value="Genomic_DNA"/>
</dbReference>
<evidence type="ECO:0000256" key="3">
    <source>
        <dbReference type="ARBA" id="ARBA00022723"/>
    </source>
</evidence>
<evidence type="ECO:0000313" key="11">
    <source>
        <dbReference type="Proteomes" id="UP000183200"/>
    </source>
</evidence>
<dbReference type="InterPro" id="IPR023828">
    <property type="entry name" value="Peptidase_S8_Ser-AS"/>
</dbReference>
<dbReference type="Pfam" id="PF00082">
    <property type="entry name" value="Peptidase_S8"/>
    <property type="match status" value="1"/>
</dbReference>
<dbReference type="SUPFAM" id="SSF49899">
    <property type="entry name" value="Concanavalin A-like lectins/glucanases"/>
    <property type="match status" value="3"/>
</dbReference>
<dbReference type="InterPro" id="IPR000209">
    <property type="entry name" value="Peptidase_S8/S53_dom"/>
</dbReference>
<dbReference type="InterPro" id="IPR036852">
    <property type="entry name" value="Peptidase_S8/S53_dom_sf"/>
</dbReference>
<sequence length="2434" mass="263848">MKKILLFLWGILVPLFLAAQVRKPAEKDFRILHTNKEFKPEKGFRSDQSSSMTDQKKGRIKYHKGEYFLVQFEELPDAAQKEKLKSLGIKLLDYVPNYSYYAHFKKELNSDQFPALGIRTVLPIDEGFKLSENLFRNKIPQHARKGTELELEVLFYDEADLVAAETAILKEARIKAKGQARKWTIMIAQNKLKKLAAIKEIKFISPVEDAPKPEVDGPGDIFANNIGRSNYINSGFNGWNYNGAGVNVHIRENDFLQDIDMQGRMIPGSANVNPGGHSWSVSKRMGSAGNYDPKDQSNAWGSNFYVVSGQNTYTNYDDPNKKIRVTNMSYGWGADANYSSLSNEHDNYIRTRPEAMLVYSSGNSGDIVPIGGKYNGLPGWGNLTGSAKHAKNLLTISGTDYDDNFLDWTNKGPAYDGRIKPDLTIEGSGGTSYAAPKVSGIFAILHQAYKAETQATTAPSALIKAILLNTADDIYNPGIDFKTGYGRPNVRRAFKTIQNRSFSTGQMANGASKTTSIEVPAGTSQVRVLLYWADYEATPGAAQSLVNDLDLNVTDPSSNTFLPWGLDTAANAISLNSLPTRKADHINNAEQVTIDNPVAGTYTLNINGNLIPQGPQEYFITYEFIKDEIMMAYPLGGEAMGPGKSEYIRWDAYGTPGTFNLDYSTDNGSTWMAIAGNIAANKRQFKWTVPNLSSKIQIRVKRGAQESIAGNVNVLAAPEGLEVVWAGSSSLQLSWRKLTPAVQYEVFKLGEKYMESAGLTSDTSIVLNGSDPNKQEWYAVRAIGASGLQGLRGNSIPKETGLLNFKNLITGTAFNIRKNGALLTGKVNALGGTLTNLIFEYGPTTAYGSQTNVAGSYSGANLNPVQQEVPLTMKSGEIWHYRLKATANGTDVFGEDHTFQPAPGNSVAFTGTGTEYITLGSNSAINGTKARTIELWAKADAFNDGGVFATGITGTNLGEFSLRTTTTDNLWRANFWNSSKDFTLANSKGEWHHYALVFDGTNVSFYYDGEQKLAPTPTALNTTNGLVRLGLWNSGPSNKFFKGEIDEVRVWNKALSSFEIKQGFHHPVQGNEAGLVYYANFDNQEAEIYDIVSKKAVLVTGTPVRIKTAYPFGGGASQAKSEVAGSSVYGNGVNVTAFYNAVTPVIAGFSKIDFTSPAFNDFSPSAVKIGNEYWVGNRFNTNANLNMNLTFTSTEDLTAADQLHPEKILVMTRPAYGSAKWQFSTPATAVDEVNNTITVNNLNAYSQYFFIKDSAPFLLSTADSLVFSDARAGSKTKSESFLLSGTNLSADSIKIKAPAGYEISMDNLTFVGANSFLTVSPDNGTVKDLKIYARFTPTAAQLYTGTIKISSGLQLFSEVKVSQRGIKADVIAGKAMTFDGNGDYLEIQELNWQPKVFTIEWWHKAKSYKNYNQSIGNGWGSFLVHSDTGGGLNIGVANNTASRLIITDAFKDLAWHHYAYTFNNGVAKIYRDGKLADSKTASSLPPMWSSFKIGSTDGNSVDGEMEEFRMWSVEKTQQQVREGMHLTSVGNEPGLKVYLQFQDALKGVSDLSDNGYKVSLNGDAKRLVSTAPVAAGISESKQITSSGISDYPLAGLSLTFSETGTNPNGEVVVSRLKSIPNENTSVSVLDSTYWVINNYGSNTAPTGLVGLSLKNVQDPAATEGLYRLSSRAFNAFGQTWNSMATQLSPTANPVNFSISPAATTFGQLALNKISGFEPLETLAGKAYKFDGTAGALKITGLNWKPTAFTLEYWLNAASAKSWNQSVGNGWGSFLIHADDDKGLSIGVANNTASRIDIPGMFNTLNTWHHLAFSYDNGAVKLYIDGQLSASKPSSSAPPLWDNFNIGSMDGNTINGRMDEFRLWSTPRTAQEIQENMHLTLSGNEPGLKVYLQGQGNAGPGQLIDVSPNHYVVEATGNVQREASSAPVASGLSQTLALTAAGKYDFNLAGLALNYAATGTYPKGNVVISRLNSLPFNLSANTNTLDSKYWIIRNYGDITASALESAELSGVVNSSVNLNLHQRGFNQSGDWSTGIQGSSQTGFSSFSAGTADLRNSQIIIDSKANTAPLIAFSSPSNNGSYKTTDTIKMTGTATDPDGLAPVVELYNGPAKLSTLSGPSFSYNLGPLSDGTYQLLAKAIDKAGLTTTDTVSVTVKTNTNPLIALTSPAQSTVFDTSQPILLKAEASDNDGTIALVEFYDGTLKIGESNTLPYQFNWTGTTVGNHQLTAKARDNNGGESNSEILVLQVTPVNAPPAVAIISPENGSLFNPNKKVTITAQATDSDGAVTRVEFFERSAKIATLTTPPYTFNWQPKDPGTYYMSAVATDDKGLTNTSATVIVNLEKKKDAIQPSNIITPNGDGRNDKWIIEDIANFPNNKVTVFSKKGRIVFSTRNYSNDSNYWEGLFDGSPLLEDTYFYTIDIGAKQAYTGFITLIR</sequence>
<dbReference type="CDD" id="cd00146">
    <property type="entry name" value="PKD"/>
    <property type="match status" value="1"/>
</dbReference>
<dbReference type="Pfam" id="PF13585">
    <property type="entry name" value="CHU_C"/>
    <property type="match status" value="1"/>
</dbReference>
<dbReference type="GO" id="GO:0046872">
    <property type="term" value="F:metal ion binding"/>
    <property type="evidence" value="ECO:0007669"/>
    <property type="project" value="UniProtKB-KW"/>
</dbReference>
<dbReference type="SMART" id="SM00560">
    <property type="entry name" value="LamGL"/>
    <property type="match status" value="2"/>
</dbReference>
<evidence type="ECO:0000256" key="6">
    <source>
        <dbReference type="ARBA" id="ARBA00022825"/>
    </source>
</evidence>
<feature type="domain" description="Fibronectin type-III" evidence="9">
    <location>
        <begin position="717"/>
        <end position="803"/>
    </location>
</feature>
<dbReference type="InterPro" id="IPR051360">
    <property type="entry name" value="Neuronal_Pentraxin_Related"/>
</dbReference>
<keyword evidence="7" id="KW-0106">Calcium</keyword>
<dbReference type="InterPro" id="IPR003961">
    <property type="entry name" value="FN3_dom"/>
</dbReference>
<evidence type="ECO:0000256" key="7">
    <source>
        <dbReference type="ARBA" id="ARBA00022837"/>
    </source>
</evidence>
<dbReference type="GO" id="GO:0004553">
    <property type="term" value="F:hydrolase activity, hydrolyzing O-glycosyl compounds"/>
    <property type="evidence" value="ECO:0007669"/>
    <property type="project" value="UniProtKB-ARBA"/>
</dbReference>
<dbReference type="SMART" id="SM00089">
    <property type="entry name" value="PKD"/>
    <property type="match status" value="3"/>
</dbReference>
<gene>
    <name evidence="10" type="ORF">SAMN05421820_107249</name>
</gene>
<dbReference type="InterPro" id="IPR013320">
    <property type="entry name" value="ConA-like_dom_sf"/>
</dbReference>
<dbReference type="GO" id="GO:0004252">
    <property type="term" value="F:serine-type endopeptidase activity"/>
    <property type="evidence" value="ECO:0007669"/>
    <property type="project" value="InterPro"/>
</dbReference>
<dbReference type="PROSITE" id="PS50853">
    <property type="entry name" value="FN3"/>
    <property type="match status" value="1"/>
</dbReference>
<evidence type="ECO:0000313" key="10">
    <source>
        <dbReference type="EMBL" id="SDN38574.1"/>
    </source>
</evidence>
<dbReference type="SUPFAM" id="SSF52743">
    <property type="entry name" value="Subtilisin-like"/>
    <property type="match status" value="1"/>
</dbReference>
<evidence type="ECO:0000256" key="2">
    <source>
        <dbReference type="ARBA" id="ARBA00022670"/>
    </source>
</evidence>
<dbReference type="GO" id="GO:0006508">
    <property type="term" value="P:proteolysis"/>
    <property type="evidence" value="ECO:0007669"/>
    <property type="project" value="UniProtKB-KW"/>
</dbReference>
<dbReference type="RefSeq" id="WP_074610462.1">
    <property type="nucleotide sequence ID" value="NZ_FNGY01000007.1"/>
</dbReference>
<organism evidence="10 11">
    <name type="scientific">Pedobacter steynii</name>
    <dbReference type="NCBI Taxonomy" id="430522"/>
    <lineage>
        <taxon>Bacteria</taxon>
        <taxon>Pseudomonadati</taxon>
        <taxon>Bacteroidota</taxon>
        <taxon>Sphingobacteriia</taxon>
        <taxon>Sphingobacteriales</taxon>
        <taxon>Sphingobacteriaceae</taxon>
        <taxon>Pedobacter</taxon>
    </lineage>
</organism>
<dbReference type="Gene3D" id="2.60.40.10">
    <property type="entry name" value="Immunoglobulins"/>
    <property type="match status" value="3"/>
</dbReference>
<dbReference type="Gene3D" id="2.60.120.200">
    <property type="match status" value="3"/>
</dbReference>
<dbReference type="InterPro" id="IPR026341">
    <property type="entry name" value="T9SS_type_B"/>
</dbReference>
<dbReference type="PANTHER" id="PTHR19277">
    <property type="entry name" value="PENTRAXIN"/>
    <property type="match status" value="1"/>
</dbReference>
<dbReference type="Gene3D" id="3.40.50.200">
    <property type="entry name" value="Peptidase S8/S53 domain"/>
    <property type="match status" value="1"/>
</dbReference>
<comment type="cofactor">
    <cofactor evidence="1">
        <name>Ca(2+)</name>
        <dbReference type="ChEBI" id="CHEBI:29108"/>
    </cofactor>
</comment>
<keyword evidence="5" id="KW-0378">Hydrolase</keyword>
<accession>A0A1H0AYR3</accession>
<protein>
    <submittedName>
        <fullName evidence="10">Gliding motility-associated C-terminal domain-containing protein</fullName>
    </submittedName>
</protein>
<dbReference type="Pfam" id="PF17957">
    <property type="entry name" value="Big_7"/>
    <property type="match status" value="3"/>
</dbReference>
<dbReference type="InterPro" id="IPR022409">
    <property type="entry name" value="PKD/Chitinase_dom"/>
</dbReference>
<name>A0A1H0AYR3_9SPHI</name>
<dbReference type="PROSITE" id="PS00138">
    <property type="entry name" value="SUBTILASE_SER"/>
    <property type="match status" value="1"/>
</dbReference>
<keyword evidence="11" id="KW-1185">Reference proteome</keyword>
<keyword evidence="3" id="KW-0479">Metal-binding</keyword>
<dbReference type="InterPro" id="IPR006558">
    <property type="entry name" value="LamG-like"/>
</dbReference>
<dbReference type="Gene3D" id="2.60.120.380">
    <property type="match status" value="1"/>
</dbReference>
<dbReference type="PANTHER" id="PTHR19277:SF125">
    <property type="entry name" value="B6"/>
    <property type="match status" value="1"/>
</dbReference>
<evidence type="ECO:0000256" key="4">
    <source>
        <dbReference type="ARBA" id="ARBA00022729"/>
    </source>
</evidence>
<evidence type="ECO:0000256" key="1">
    <source>
        <dbReference type="ARBA" id="ARBA00001913"/>
    </source>
</evidence>
<reference evidence="11" key="1">
    <citation type="submission" date="2016-10" db="EMBL/GenBank/DDBJ databases">
        <authorList>
            <person name="Varghese N."/>
            <person name="Submissions S."/>
        </authorList>
    </citation>
    <scope>NUCLEOTIDE SEQUENCE [LARGE SCALE GENOMIC DNA]</scope>
    <source>
        <strain evidence="11">DSM 19110</strain>
    </source>
</reference>
<dbReference type="GO" id="GO:0005975">
    <property type="term" value="P:carbohydrate metabolic process"/>
    <property type="evidence" value="ECO:0007669"/>
    <property type="project" value="UniProtKB-ARBA"/>
</dbReference>
<dbReference type="Pfam" id="PF13385">
    <property type="entry name" value="Laminin_G_3"/>
    <property type="match status" value="3"/>
</dbReference>
<evidence type="ECO:0000256" key="8">
    <source>
        <dbReference type="ARBA" id="ARBA00023157"/>
    </source>
</evidence>